<dbReference type="AlphaFoldDB" id="E5BEU0"/>
<organism evidence="2 3">
    <name type="scientific">Fusobacterium gonidiaformans 3-1-5R</name>
    <dbReference type="NCBI Taxonomy" id="469605"/>
    <lineage>
        <taxon>Bacteria</taxon>
        <taxon>Fusobacteriati</taxon>
        <taxon>Fusobacteriota</taxon>
        <taxon>Fusobacteriia</taxon>
        <taxon>Fusobacteriales</taxon>
        <taxon>Fusobacteriaceae</taxon>
        <taxon>Fusobacterium</taxon>
    </lineage>
</organism>
<reference evidence="2 3" key="1">
    <citation type="submission" date="2009-02" db="EMBL/GenBank/DDBJ databases">
        <title>The Genome Sequence of Fusobacterium sp. 3_1_5R.</title>
        <authorList>
            <consortium name="The Broad Institute Genome Sequencing Platform"/>
            <person name="Ward D."/>
            <person name="Young S.K."/>
            <person name="Kodira C.D."/>
            <person name="Zeng Q."/>
            <person name="Koehrsen M."/>
            <person name="Alvarado L."/>
            <person name="Berlin A."/>
            <person name="Borenstein D."/>
            <person name="Chen Z."/>
            <person name="Engels R."/>
            <person name="Freedman E."/>
            <person name="Gellesch M."/>
            <person name="Goldberg J."/>
            <person name="Griggs A."/>
            <person name="Gujja S."/>
            <person name="Heiman D."/>
            <person name="Hepburn T."/>
            <person name="Howarth C."/>
            <person name="Jen D."/>
            <person name="Larson L."/>
            <person name="Lewis B."/>
            <person name="Mehta T."/>
            <person name="Park D."/>
            <person name="Pearson M."/>
            <person name="Roberts A."/>
            <person name="Saif S."/>
            <person name="Shea T."/>
            <person name="Shenoy N."/>
            <person name="Sisk P."/>
            <person name="Stolte C."/>
            <person name="Sykes S."/>
            <person name="Walk T."/>
            <person name="White J."/>
            <person name="Yandava C."/>
            <person name="Allen-Vercoe E."/>
            <person name="Strauss J."/>
            <person name="Ambrose C."/>
            <person name="Lander E."/>
            <person name="Nusbaum C."/>
            <person name="Galagan J."/>
            <person name="Birren B."/>
        </authorList>
    </citation>
    <scope>NUCLEOTIDE SEQUENCE [LARGE SCALE GENOMIC DNA]</scope>
    <source>
        <strain evidence="2 3">3_1_5R</strain>
    </source>
</reference>
<dbReference type="RefSeq" id="WP_008800700.1">
    <property type="nucleotide sequence ID" value="NZ_GG657971.1"/>
</dbReference>
<gene>
    <name evidence="2" type="ORF">FSBG_00118</name>
</gene>
<dbReference type="EMBL" id="GG657971">
    <property type="protein sequence ID" value="EFS20621.1"/>
    <property type="molecule type" value="Genomic_DNA"/>
</dbReference>
<keyword evidence="3" id="KW-1185">Reference proteome</keyword>
<proteinExistence type="predicted"/>
<name>E5BEU0_9FUSO</name>
<accession>E5BEU0</accession>
<dbReference type="BioCyc" id="FSP469605-HMP:GTSP-119-MONOMER"/>
<keyword evidence="1" id="KW-0812">Transmembrane</keyword>
<dbReference type="Proteomes" id="UP000002975">
    <property type="component" value="Unassembled WGS sequence"/>
</dbReference>
<feature type="transmembrane region" description="Helical" evidence="1">
    <location>
        <begin position="6"/>
        <end position="27"/>
    </location>
</feature>
<keyword evidence="1" id="KW-0472">Membrane</keyword>
<evidence type="ECO:0000313" key="2">
    <source>
        <dbReference type="EMBL" id="EFS20621.1"/>
    </source>
</evidence>
<feature type="transmembrane region" description="Helical" evidence="1">
    <location>
        <begin position="48"/>
        <end position="68"/>
    </location>
</feature>
<keyword evidence="1" id="KW-1133">Transmembrane helix</keyword>
<protein>
    <submittedName>
        <fullName evidence="2">Uncharacterized protein</fullName>
    </submittedName>
</protein>
<evidence type="ECO:0000256" key="1">
    <source>
        <dbReference type="SAM" id="Phobius"/>
    </source>
</evidence>
<sequence>MKIWKILFLAMLNFRIGIFYILYKYDLKNREYLYMTEAAKYYKKKTDILTLFFVVFLFLEIDFLFSFISKVGETVEEIHHFLRFYFCKKLSDKVYDLFLAKNEPDHVEGDD</sequence>
<dbReference type="HOGENOM" id="CLU_2154692_0_0_0"/>
<evidence type="ECO:0000313" key="3">
    <source>
        <dbReference type="Proteomes" id="UP000002975"/>
    </source>
</evidence>